<evidence type="ECO:0000313" key="2">
    <source>
        <dbReference type="Proteomes" id="UP000000555"/>
    </source>
</evidence>
<proteinExistence type="predicted"/>
<dbReference type="Proteomes" id="UP000000555">
    <property type="component" value="Chromosome"/>
</dbReference>
<protein>
    <submittedName>
        <fullName evidence="1">Uncharacterized protein</fullName>
    </submittedName>
</protein>
<organism evidence="1 2">
    <name type="scientific">Caldanaerobacter subterraneus subsp. tengcongensis (strain DSM 15242 / JCM 11007 / NBRC 100824 / MB4)</name>
    <name type="common">Thermoanaerobacter tengcongensis</name>
    <dbReference type="NCBI Taxonomy" id="273068"/>
    <lineage>
        <taxon>Bacteria</taxon>
        <taxon>Bacillati</taxon>
        <taxon>Bacillota</taxon>
        <taxon>Clostridia</taxon>
        <taxon>Thermoanaerobacterales</taxon>
        <taxon>Thermoanaerobacteraceae</taxon>
        <taxon>Caldanaerobacter</taxon>
    </lineage>
</organism>
<gene>
    <name evidence="1" type="ordered locus">TTE2032</name>
</gene>
<dbReference type="AlphaFoldDB" id="Q8R8G7"/>
<evidence type="ECO:0000313" key="1">
    <source>
        <dbReference type="EMBL" id="AAM25209.1"/>
    </source>
</evidence>
<dbReference type="EMBL" id="AE008691">
    <property type="protein sequence ID" value="AAM25209.1"/>
    <property type="molecule type" value="Genomic_DNA"/>
</dbReference>
<keyword evidence="2" id="KW-1185">Reference proteome</keyword>
<accession>Q8R8G7</accession>
<sequence length="74" mass="9004">MIKRKITLTLEVNFDKRDIKDFGYNPENEENIDRFCKDSIRAIYFDRDLILFDLFMSKANLEDIKIEKRRGKTR</sequence>
<dbReference type="HOGENOM" id="CLU_2680745_0_0_9"/>
<name>Q8R8G7_CALS4</name>
<dbReference type="RefSeq" id="WP_011026147.1">
    <property type="nucleotide sequence ID" value="NC_003869.1"/>
</dbReference>
<reference evidence="1 2" key="1">
    <citation type="journal article" date="2002" name="Genome Res.">
        <title>A complete sequence of the T. tengcongensis genome.</title>
        <authorList>
            <person name="Bao Q."/>
            <person name="Tian Y."/>
            <person name="Li W."/>
            <person name="Xu Z."/>
            <person name="Xuan Z."/>
            <person name="Hu S."/>
            <person name="Dong W."/>
            <person name="Yang J."/>
            <person name="Chen Y."/>
            <person name="Xue Y."/>
            <person name="Xu Y."/>
            <person name="Lai X."/>
            <person name="Huang L."/>
            <person name="Dong X."/>
            <person name="Ma Y."/>
            <person name="Ling L."/>
            <person name="Tan H."/>
            <person name="Chen R."/>
            <person name="Wang J."/>
            <person name="Yu J."/>
            <person name="Yang H."/>
        </authorList>
    </citation>
    <scope>NUCLEOTIDE SEQUENCE [LARGE SCALE GENOMIC DNA]</scope>
    <source>
        <strain evidence="2">DSM 15242 / JCM 11007 / NBRC 100824 / MB4</strain>
    </source>
</reference>
<dbReference type="KEGG" id="tte:TTE2032"/>
<dbReference type="STRING" id="273068.TTE2032"/>